<dbReference type="Proteomes" id="UP000656804">
    <property type="component" value="Unassembled WGS sequence"/>
</dbReference>
<dbReference type="RefSeq" id="WP_194503131.1">
    <property type="nucleotide sequence ID" value="NZ_JADIVZ010000003.1"/>
</dbReference>
<dbReference type="SUPFAM" id="SSF52540">
    <property type="entry name" value="P-loop containing nucleoside triphosphate hydrolases"/>
    <property type="match status" value="1"/>
</dbReference>
<gene>
    <name evidence="1" type="ORF">ISG29_09280</name>
</gene>
<dbReference type="EMBL" id="JADIVZ010000003">
    <property type="protein sequence ID" value="MBF4161883.1"/>
    <property type="molecule type" value="Genomic_DNA"/>
</dbReference>
<proteinExistence type="predicted"/>
<evidence type="ECO:0008006" key="3">
    <source>
        <dbReference type="Google" id="ProtNLM"/>
    </source>
</evidence>
<comment type="caution">
    <text evidence="1">The sequence shown here is derived from an EMBL/GenBank/DDBJ whole genome shotgun (WGS) entry which is preliminary data.</text>
</comment>
<organism evidence="1 2">
    <name type="scientific">Nocardioides acrostichi</name>
    <dbReference type="NCBI Taxonomy" id="2784339"/>
    <lineage>
        <taxon>Bacteria</taxon>
        <taxon>Bacillati</taxon>
        <taxon>Actinomycetota</taxon>
        <taxon>Actinomycetes</taxon>
        <taxon>Propionibacteriales</taxon>
        <taxon>Nocardioidaceae</taxon>
        <taxon>Nocardioides</taxon>
    </lineage>
</organism>
<dbReference type="AlphaFoldDB" id="A0A930UW01"/>
<protein>
    <recommendedName>
        <fullName evidence="3">Sulfotransferase family protein</fullName>
    </recommendedName>
</protein>
<dbReference type="InterPro" id="IPR027417">
    <property type="entry name" value="P-loop_NTPase"/>
</dbReference>
<evidence type="ECO:0000313" key="2">
    <source>
        <dbReference type="Proteomes" id="UP000656804"/>
    </source>
</evidence>
<keyword evidence="2" id="KW-1185">Reference proteome</keyword>
<reference evidence="1" key="1">
    <citation type="submission" date="2020-11" db="EMBL/GenBank/DDBJ databases">
        <title>Nocardioides sp. CBS4Y-1, whole genome shotgun sequence.</title>
        <authorList>
            <person name="Tuo L."/>
        </authorList>
    </citation>
    <scope>NUCLEOTIDE SEQUENCE</scope>
    <source>
        <strain evidence="1">CBS4Y-1</strain>
    </source>
</reference>
<accession>A0A930UW01</accession>
<evidence type="ECO:0000313" key="1">
    <source>
        <dbReference type="EMBL" id="MBF4161883.1"/>
    </source>
</evidence>
<sequence length="375" mass="39834">MQKPGRVVLHVGLTKTGTTWLQGLLAGQRERLVEHGVRYPYVRPGAQFEGAVEVRGSETRFGLDPDRVRGTWAAVCGRAREAAAMGETVLLSHEVLAGATPGQVRWALEPLAGLDVRVLVTARDLGRQAVAHWQERVKLGDPRSFAAFADEELRADTGPDPRGLGPDDGGVRPRFWHGQDLADTLARWTGPLGAGTGGLVVCPAPGAPRAELWRRFATAAGVPTSALDPTAEVPGNASLGAGEVALLREVNARLADRLDARTYHAVVKRGFAENDLAARRGAAGWSAVMTPADLGPLLGGATLGWIEAVRAAGHPVHGEVTDLDPVLAEPGAPGPDATVPPDLDVDAIVADLLRRAETHRAPPRRPTLLDRLRRR</sequence>
<name>A0A930UW01_9ACTN</name>